<proteinExistence type="inferred from homology"/>
<comment type="subcellular location">
    <subcellularLocation>
        <location evidence="2">Cytoplasm</location>
    </subcellularLocation>
</comment>
<keyword evidence="4" id="KW-1185">Reference proteome</keyword>
<dbReference type="NCBIfam" id="TIGR00256">
    <property type="entry name" value="D-aminoacyl-tRNA deacylase"/>
    <property type="match status" value="1"/>
</dbReference>
<reference evidence="3" key="1">
    <citation type="submission" date="2020-02" db="EMBL/GenBank/DDBJ databases">
        <title>Flavobacterium sp. genome.</title>
        <authorList>
            <person name="Jung H.S."/>
            <person name="Baek J.H."/>
            <person name="Jeon C.O."/>
        </authorList>
    </citation>
    <scope>NUCLEOTIDE SEQUENCE</scope>
    <source>
        <strain evidence="3">SE-s28</strain>
    </source>
</reference>
<comment type="catalytic activity">
    <reaction evidence="2">
        <text>a D-aminoacyl-tRNA + H2O = a tRNA + a D-alpha-amino acid + H(+)</text>
        <dbReference type="Rhea" id="RHEA:13953"/>
        <dbReference type="Rhea" id="RHEA-COMP:10123"/>
        <dbReference type="Rhea" id="RHEA-COMP:10124"/>
        <dbReference type="ChEBI" id="CHEBI:15377"/>
        <dbReference type="ChEBI" id="CHEBI:15378"/>
        <dbReference type="ChEBI" id="CHEBI:59871"/>
        <dbReference type="ChEBI" id="CHEBI:78442"/>
        <dbReference type="ChEBI" id="CHEBI:79333"/>
        <dbReference type="EC" id="3.1.1.96"/>
    </reaction>
</comment>
<dbReference type="Pfam" id="PF02580">
    <property type="entry name" value="Tyr_Deacylase"/>
    <property type="match status" value="1"/>
</dbReference>
<dbReference type="InterPro" id="IPR023509">
    <property type="entry name" value="DTD-like_sf"/>
</dbReference>
<evidence type="ECO:0000313" key="4">
    <source>
        <dbReference type="Proteomes" id="UP000712080"/>
    </source>
</evidence>
<accession>A0A972FYM8</accession>
<dbReference type="FunFam" id="3.50.80.10:FF:000001">
    <property type="entry name" value="D-aminoacyl-tRNA deacylase"/>
    <property type="match status" value="1"/>
</dbReference>
<dbReference type="EMBL" id="JAAMPU010000099">
    <property type="protein sequence ID" value="NMH27246.1"/>
    <property type="molecule type" value="Genomic_DNA"/>
</dbReference>
<comment type="similarity">
    <text evidence="1 2">Belongs to the DTD family.</text>
</comment>
<dbReference type="GO" id="GO:0043908">
    <property type="term" value="F:Ser(Gly)-tRNA(Ala) hydrolase activity"/>
    <property type="evidence" value="ECO:0007669"/>
    <property type="project" value="UniProtKB-UniRule"/>
</dbReference>
<evidence type="ECO:0000313" key="3">
    <source>
        <dbReference type="EMBL" id="NMH27246.1"/>
    </source>
</evidence>
<sequence>MRVVIQRVSEASVTVDGEIIGQIGTGLLVFVGIEDADSKEDIDWLCAKIANLRIFNDADNVMNLSAKDVSAELLIISQFTLHALTKKGNRPSYIKAARPEVAIPLYEAFLTQMKAETSGMVEAGKFGADMKIRLLNDGPVTIVMDSKNRE</sequence>
<evidence type="ECO:0000256" key="1">
    <source>
        <dbReference type="ARBA" id="ARBA00009673"/>
    </source>
</evidence>
<keyword evidence="2 3" id="KW-0378">Hydrolase</keyword>
<dbReference type="Gene3D" id="3.50.80.10">
    <property type="entry name" value="D-tyrosyl-tRNA(Tyr) deacylase"/>
    <property type="match status" value="1"/>
</dbReference>
<comment type="subunit">
    <text evidence="2">Homodimer.</text>
</comment>
<dbReference type="RefSeq" id="WP_169526252.1">
    <property type="nucleotide sequence ID" value="NZ_JAAMPU010000099.1"/>
</dbReference>
<keyword evidence="2" id="KW-0694">RNA-binding</keyword>
<evidence type="ECO:0000256" key="2">
    <source>
        <dbReference type="HAMAP-Rule" id="MF_00518"/>
    </source>
</evidence>
<dbReference type="GO" id="GO:0106026">
    <property type="term" value="F:Gly-tRNA(Ala) deacylase activity"/>
    <property type="evidence" value="ECO:0007669"/>
    <property type="project" value="UniProtKB-UniRule"/>
</dbReference>
<dbReference type="AlphaFoldDB" id="A0A972FYM8"/>
<dbReference type="CDD" id="cd00563">
    <property type="entry name" value="Dtyr_deacylase"/>
    <property type="match status" value="1"/>
</dbReference>
<comment type="catalytic activity">
    <reaction evidence="2">
        <text>glycyl-tRNA(Ala) + H2O = tRNA(Ala) + glycine + H(+)</text>
        <dbReference type="Rhea" id="RHEA:53744"/>
        <dbReference type="Rhea" id="RHEA-COMP:9657"/>
        <dbReference type="Rhea" id="RHEA-COMP:13640"/>
        <dbReference type="ChEBI" id="CHEBI:15377"/>
        <dbReference type="ChEBI" id="CHEBI:15378"/>
        <dbReference type="ChEBI" id="CHEBI:57305"/>
        <dbReference type="ChEBI" id="CHEBI:78442"/>
        <dbReference type="ChEBI" id="CHEBI:78522"/>
    </reaction>
</comment>
<comment type="function">
    <text evidence="2">An aminoacyl-tRNA editing enzyme that deacylates mischarged D-aminoacyl-tRNAs. Also deacylates mischarged glycyl-tRNA(Ala), protecting cells against glycine mischarging by AlaRS. Acts via tRNA-based rather than protein-based catalysis; rejects L-amino acids rather than detecting D-amino acids in the active site. By recycling D-aminoacyl-tRNA to D-amino acids and free tRNA molecules, this enzyme counteracts the toxicity associated with the formation of D-aminoacyl-tRNA entities in vivo and helps enforce protein L-homochirality.</text>
</comment>
<keyword evidence="2" id="KW-0963">Cytoplasm</keyword>
<comment type="caution">
    <text evidence="3">The sequence shown here is derived from an EMBL/GenBank/DDBJ whole genome shotgun (WGS) entry which is preliminary data.</text>
</comment>
<dbReference type="PANTHER" id="PTHR10472:SF5">
    <property type="entry name" value="D-AMINOACYL-TRNA DEACYLASE 1"/>
    <property type="match status" value="1"/>
</dbReference>
<comment type="domain">
    <text evidence="2">A Gly-cisPro motif from one monomer fits into the active site of the other monomer to allow specific chiral rejection of L-amino acids.</text>
</comment>
<dbReference type="SUPFAM" id="SSF69500">
    <property type="entry name" value="DTD-like"/>
    <property type="match status" value="1"/>
</dbReference>
<dbReference type="GO" id="GO:0005737">
    <property type="term" value="C:cytoplasm"/>
    <property type="evidence" value="ECO:0007669"/>
    <property type="project" value="UniProtKB-SubCell"/>
</dbReference>
<organism evidence="3 4">
    <name type="scientific">Flavobacterium silvaticum</name>
    <dbReference type="NCBI Taxonomy" id="1852020"/>
    <lineage>
        <taxon>Bacteria</taxon>
        <taxon>Pseudomonadati</taxon>
        <taxon>Bacteroidota</taxon>
        <taxon>Flavobacteriia</taxon>
        <taxon>Flavobacteriales</taxon>
        <taxon>Flavobacteriaceae</taxon>
        <taxon>Flavobacterium</taxon>
    </lineage>
</organism>
<dbReference type="GO" id="GO:0000049">
    <property type="term" value="F:tRNA binding"/>
    <property type="evidence" value="ECO:0007669"/>
    <property type="project" value="UniProtKB-UniRule"/>
</dbReference>
<dbReference type="EC" id="3.1.1.96" evidence="2"/>
<dbReference type="GO" id="GO:0051500">
    <property type="term" value="F:D-tyrosyl-tRNA(Tyr) deacylase activity"/>
    <property type="evidence" value="ECO:0007669"/>
    <property type="project" value="TreeGrafter"/>
</dbReference>
<keyword evidence="2" id="KW-0820">tRNA-binding</keyword>
<feature type="short sequence motif" description="Gly-cisPro motif, important for rejection of L-amino acids" evidence="2">
    <location>
        <begin position="138"/>
        <end position="139"/>
    </location>
</feature>
<dbReference type="InterPro" id="IPR003732">
    <property type="entry name" value="Daa-tRNA_deacyls_DTD"/>
</dbReference>
<name>A0A972FYM8_9FLAO</name>
<gene>
    <name evidence="2" type="primary">dtd</name>
    <name evidence="3" type="ORF">G6047_04310</name>
</gene>
<dbReference type="PANTHER" id="PTHR10472">
    <property type="entry name" value="D-TYROSYL-TRNA TYR DEACYLASE"/>
    <property type="match status" value="1"/>
</dbReference>
<dbReference type="Proteomes" id="UP000712080">
    <property type="component" value="Unassembled WGS sequence"/>
</dbReference>
<protein>
    <recommendedName>
        <fullName evidence="2">D-aminoacyl-tRNA deacylase</fullName>
        <shortName evidence="2">DTD</shortName>
        <ecNumber evidence="2">3.1.1.96</ecNumber>
    </recommendedName>
    <alternativeName>
        <fullName evidence="2">Gly-tRNA(Ala) deacylase</fullName>
        <ecNumber evidence="2">3.1.1.-</ecNumber>
    </alternativeName>
</protein>
<dbReference type="EC" id="3.1.1.-" evidence="2"/>
<dbReference type="GO" id="GO:0019478">
    <property type="term" value="P:D-amino acid catabolic process"/>
    <property type="evidence" value="ECO:0007669"/>
    <property type="project" value="UniProtKB-UniRule"/>
</dbReference>
<dbReference type="HAMAP" id="MF_00518">
    <property type="entry name" value="Deacylase_Dtd"/>
    <property type="match status" value="1"/>
</dbReference>